<dbReference type="Pfam" id="PF07238">
    <property type="entry name" value="PilZ"/>
    <property type="match status" value="1"/>
</dbReference>
<reference evidence="2 3" key="1">
    <citation type="journal article" date="2009" name="Environ. Microbiol.">
        <title>Genome sequence of Desulfobacterium autotrophicum HRM2, a marine sulfate reducer oxidizing organic carbon completely to carbon dioxide.</title>
        <authorList>
            <person name="Strittmatter A.W."/>
            <person name="Liesegang H."/>
            <person name="Rabus R."/>
            <person name="Decker I."/>
            <person name="Amann J."/>
            <person name="Andres S."/>
            <person name="Henne A."/>
            <person name="Fricke W.F."/>
            <person name="Martinez-Arias R."/>
            <person name="Bartels D."/>
            <person name="Goesmann A."/>
            <person name="Krause L."/>
            <person name="Puehler A."/>
            <person name="Klenk H.P."/>
            <person name="Richter M."/>
            <person name="Schuler M."/>
            <person name="Gloeckner F.O."/>
            <person name="Meyerdierks A."/>
            <person name="Gottschalk G."/>
            <person name="Amann R."/>
        </authorList>
    </citation>
    <scope>NUCLEOTIDE SEQUENCE [LARGE SCALE GENOMIC DNA]</scope>
    <source>
        <strain evidence="3">ATCC 43914 / DSM 3382 / HRM2</strain>
    </source>
</reference>
<dbReference type="OrthoDB" id="5420323at2"/>
<accession>C0QBK3</accession>
<dbReference type="Gene3D" id="2.40.10.220">
    <property type="entry name" value="predicted glycosyltransferase like domains"/>
    <property type="match status" value="1"/>
</dbReference>
<dbReference type="InterPro" id="IPR009875">
    <property type="entry name" value="PilZ_domain"/>
</dbReference>
<evidence type="ECO:0000259" key="1">
    <source>
        <dbReference type="Pfam" id="PF07238"/>
    </source>
</evidence>
<feature type="domain" description="PilZ" evidence="1">
    <location>
        <begin position="33"/>
        <end position="101"/>
    </location>
</feature>
<gene>
    <name evidence="2" type="ordered locus">HRM2_39470</name>
</gene>
<name>C0QBK3_DESAH</name>
<sequence length="121" mass="13434">MNISDEIIKRVHNLTLDQQKDLLDHLKDLQKGQQREYPRLPDKMNIDAVVDDKVIQSYTRDISACGVYINTAGTVEMGKDAMVVFTIPDADITLKLNLKVASPYWSPESIGQGAPSAGFLS</sequence>
<evidence type="ECO:0000313" key="3">
    <source>
        <dbReference type="Proteomes" id="UP000000442"/>
    </source>
</evidence>
<dbReference type="GO" id="GO:0035438">
    <property type="term" value="F:cyclic-di-GMP binding"/>
    <property type="evidence" value="ECO:0007669"/>
    <property type="project" value="InterPro"/>
</dbReference>
<dbReference type="Proteomes" id="UP000000442">
    <property type="component" value="Chromosome"/>
</dbReference>
<dbReference type="RefSeq" id="WP_015905747.1">
    <property type="nucleotide sequence ID" value="NC_012108.1"/>
</dbReference>
<proteinExistence type="predicted"/>
<dbReference type="KEGG" id="dat:HRM2_39470"/>
<evidence type="ECO:0000313" key="2">
    <source>
        <dbReference type="EMBL" id="ACN17005.1"/>
    </source>
</evidence>
<dbReference type="EMBL" id="CP001087">
    <property type="protein sequence ID" value="ACN17005.1"/>
    <property type="molecule type" value="Genomic_DNA"/>
</dbReference>
<dbReference type="AlphaFoldDB" id="C0QBK3"/>
<dbReference type="SUPFAM" id="SSF141371">
    <property type="entry name" value="PilZ domain-like"/>
    <property type="match status" value="1"/>
</dbReference>
<keyword evidence="3" id="KW-1185">Reference proteome</keyword>
<dbReference type="HOGENOM" id="CLU_2034262_0_0_7"/>
<protein>
    <recommendedName>
        <fullName evidence="1">PilZ domain-containing protein</fullName>
    </recommendedName>
</protein>
<organism evidence="2 3">
    <name type="scientific">Desulforapulum autotrophicum (strain ATCC 43914 / DSM 3382 / VKM B-1955 / HRM2)</name>
    <name type="common">Desulfobacterium autotrophicum</name>
    <dbReference type="NCBI Taxonomy" id="177437"/>
    <lineage>
        <taxon>Bacteria</taxon>
        <taxon>Pseudomonadati</taxon>
        <taxon>Thermodesulfobacteriota</taxon>
        <taxon>Desulfobacteria</taxon>
        <taxon>Desulfobacterales</taxon>
        <taxon>Desulfobacteraceae</taxon>
        <taxon>Desulforapulum</taxon>
    </lineage>
</organism>
<dbReference type="eggNOG" id="ENOG503379B">
    <property type="taxonomic scope" value="Bacteria"/>
</dbReference>